<evidence type="ECO:0000256" key="2">
    <source>
        <dbReference type="ARBA" id="ARBA00023242"/>
    </source>
</evidence>
<gene>
    <name evidence="4" type="ORF">GIB67_041181</name>
</gene>
<evidence type="ECO:0000256" key="3">
    <source>
        <dbReference type="SAM" id="MobiDB-lite"/>
    </source>
</evidence>
<dbReference type="InterPro" id="IPR019140">
    <property type="entry name" value="MCM_complex-bd"/>
</dbReference>
<dbReference type="OrthoDB" id="329666at2759"/>
<dbReference type="GO" id="GO:0005634">
    <property type="term" value="C:nucleus"/>
    <property type="evidence" value="ECO:0007669"/>
    <property type="project" value="UniProtKB-SubCell"/>
</dbReference>
<dbReference type="GO" id="GO:0003682">
    <property type="term" value="F:chromatin binding"/>
    <property type="evidence" value="ECO:0007669"/>
    <property type="project" value="TreeGrafter"/>
</dbReference>
<name>A0A7J7LKF8_9MAGN</name>
<evidence type="ECO:0008006" key="6">
    <source>
        <dbReference type="Google" id="ProtNLM"/>
    </source>
</evidence>
<evidence type="ECO:0000256" key="1">
    <source>
        <dbReference type="ARBA" id="ARBA00004123"/>
    </source>
</evidence>
<evidence type="ECO:0000313" key="5">
    <source>
        <dbReference type="Proteomes" id="UP000541444"/>
    </source>
</evidence>
<dbReference type="AlphaFoldDB" id="A0A7J7LKF8"/>
<evidence type="ECO:0000313" key="4">
    <source>
        <dbReference type="EMBL" id="KAF6143113.1"/>
    </source>
</evidence>
<dbReference type="PANTHER" id="PTHR13489:SF0">
    <property type="entry name" value="MINI-CHROMOSOME MAINTENANCE COMPLEX-BINDING PROTEIN"/>
    <property type="match status" value="1"/>
</dbReference>
<keyword evidence="2" id="KW-0539">Nucleus</keyword>
<proteinExistence type="predicted"/>
<organism evidence="4 5">
    <name type="scientific">Kingdonia uniflora</name>
    <dbReference type="NCBI Taxonomy" id="39325"/>
    <lineage>
        <taxon>Eukaryota</taxon>
        <taxon>Viridiplantae</taxon>
        <taxon>Streptophyta</taxon>
        <taxon>Embryophyta</taxon>
        <taxon>Tracheophyta</taxon>
        <taxon>Spermatophyta</taxon>
        <taxon>Magnoliopsida</taxon>
        <taxon>Ranunculales</taxon>
        <taxon>Circaeasteraceae</taxon>
        <taxon>Kingdonia</taxon>
    </lineage>
</organism>
<reference evidence="4 5" key="1">
    <citation type="journal article" date="2020" name="IScience">
        <title>Genome Sequencing of the Endangered Kingdonia uniflora (Circaeasteraceae, Ranunculales) Reveals Potential Mechanisms of Evolutionary Specialization.</title>
        <authorList>
            <person name="Sun Y."/>
            <person name="Deng T."/>
            <person name="Zhang A."/>
            <person name="Moore M.J."/>
            <person name="Landis J.B."/>
            <person name="Lin N."/>
            <person name="Zhang H."/>
            <person name="Zhang X."/>
            <person name="Huang J."/>
            <person name="Zhang X."/>
            <person name="Sun H."/>
            <person name="Wang H."/>
        </authorList>
    </citation>
    <scope>NUCLEOTIDE SEQUENCE [LARGE SCALE GENOMIC DNA]</scope>
    <source>
        <strain evidence="4">TB1705</strain>
        <tissue evidence="4">Leaf</tissue>
    </source>
</reference>
<dbReference type="PANTHER" id="PTHR13489">
    <property type="entry name" value="MINI-CHROMOSOME MAINTENANCE COMPLEX-BINDING PROTEIN"/>
    <property type="match status" value="1"/>
</dbReference>
<dbReference type="Proteomes" id="UP000541444">
    <property type="component" value="Unassembled WGS sequence"/>
</dbReference>
<dbReference type="Pfam" id="PF09739">
    <property type="entry name" value="MCM_bind"/>
    <property type="match status" value="1"/>
</dbReference>
<protein>
    <recommendedName>
        <fullName evidence="6">Mini-chromosome maintenance complex-binding protein</fullName>
    </recommendedName>
</protein>
<dbReference type="EMBL" id="JACGCM010002221">
    <property type="protein sequence ID" value="KAF6143113.1"/>
    <property type="molecule type" value="Genomic_DNA"/>
</dbReference>
<accession>A0A7J7LKF8</accession>
<keyword evidence="5" id="KW-1185">Reference proteome</keyword>
<dbReference type="GO" id="GO:0006261">
    <property type="term" value="P:DNA-templated DNA replication"/>
    <property type="evidence" value="ECO:0007669"/>
    <property type="project" value="TreeGrafter"/>
</dbReference>
<comment type="subcellular location">
    <subcellularLocation>
        <location evidence="1">Nucleus</location>
    </subcellularLocation>
</comment>
<feature type="region of interest" description="Disordered" evidence="3">
    <location>
        <begin position="179"/>
        <end position="199"/>
    </location>
</feature>
<comment type="caution">
    <text evidence="4">The sequence shown here is derived from an EMBL/GenBank/DDBJ whole genome shotgun (WGS) entry which is preliminary data.</text>
</comment>
<sequence length="689" mass="77583">MVGLPFDCLSNPLGAVRFTFEKAISSGFNPATSDGKDWGAIKVFQECLFDEDHISQVPILDPLNISRIQPNSLVRFRGMVQDMLTNEFYVGAFKDGLSWRTNKFSDVSPFPMGSSSETRIWERRLLYCVPVPGQNSWAMESSSELVTTPCKDLISQHGEKRQREDDTAATTHMVLDSELQGSPLGSKRMREDGFPGQSSSLQDLITTDAFSKQREVPGFDPKSLPCLVKVYDSQESDLKLNDVFEFIGVFTYDPEFPVPMDSSDALDEDALVQLPPSNVPCLHCIVHRKLATHDFISKSTVIEAMPSLIRGIRESLLGYLTTVLGNDCLAAQCILLHLLSQVHARVDSAALGKLSVNLTGFVQESLSVFGNQLNVAIQNLMPISQTISLTIGYLNTASLSPKKDYETNRLVTGVLQLAEGTHLTVDETPLDVGTLDSTGVKNVELLKNLMELQKVEYDFEYYKIDMSADVQMLILSEGKSNILPADLVLPFRPSGIGSSVNAETEALQTWRWYLATLKTLPHDIDLDMQKVIEDDLVAARQEDRNLGSQDFSRLLTIARLLTVSFGETRLTLELWQMAKELERQRKDRLKREDRRRRYRVDLISVYAILLEDPLCEWIVEDDDEPLLPTYEEWPEELEENYQLKTRRSMSKEGTLLLLLTMISQKVLSFRSTCRQGCVPRHISEKSCVS</sequence>